<sequence>MVDNFVPNKHVKASGKTKPITISQPHVITKKDKNSNTNGLSSAEVESTAMTIIPQTRSNPKNDRITSESKTICLLNNLEKVEEHNRNLILSETSNHRSSECNNIKLAIQNDKSEVVYDTCKQCLITANHDKGVFKYVNIMNSS</sequence>
<accession>A0A6L2LG46</accession>
<dbReference type="AlphaFoldDB" id="A0A6L2LG46"/>
<protein>
    <submittedName>
        <fullName evidence="2">Uncharacterized protein</fullName>
    </submittedName>
</protein>
<comment type="caution">
    <text evidence="2">The sequence shown here is derived from an EMBL/GenBank/DDBJ whole genome shotgun (WGS) entry which is preliminary data.</text>
</comment>
<dbReference type="EMBL" id="BKCJ010004393">
    <property type="protein sequence ID" value="GEU60776.1"/>
    <property type="molecule type" value="Genomic_DNA"/>
</dbReference>
<proteinExistence type="predicted"/>
<name>A0A6L2LG46_TANCI</name>
<evidence type="ECO:0000256" key="1">
    <source>
        <dbReference type="SAM" id="MobiDB-lite"/>
    </source>
</evidence>
<evidence type="ECO:0000313" key="2">
    <source>
        <dbReference type="EMBL" id="GEU60776.1"/>
    </source>
</evidence>
<feature type="compositionally biased region" description="Polar residues" evidence="1">
    <location>
        <begin position="35"/>
        <end position="59"/>
    </location>
</feature>
<reference evidence="2" key="1">
    <citation type="journal article" date="2019" name="Sci. Rep.">
        <title>Draft genome of Tanacetum cinerariifolium, the natural source of mosquito coil.</title>
        <authorList>
            <person name="Yamashiro T."/>
            <person name="Shiraishi A."/>
            <person name="Satake H."/>
            <person name="Nakayama K."/>
        </authorList>
    </citation>
    <scope>NUCLEOTIDE SEQUENCE</scope>
</reference>
<gene>
    <name evidence="2" type="ORF">Tci_032754</name>
</gene>
<organism evidence="2">
    <name type="scientific">Tanacetum cinerariifolium</name>
    <name type="common">Dalmatian daisy</name>
    <name type="synonym">Chrysanthemum cinerariifolium</name>
    <dbReference type="NCBI Taxonomy" id="118510"/>
    <lineage>
        <taxon>Eukaryota</taxon>
        <taxon>Viridiplantae</taxon>
        <taxon>Streptophyta</taxon>
        <taxon>Embryophyta</taxon>
        <taxon>Tracheophyta</taxon>
        <taxon>Spermatophyta</taxon>
        <taxon>Magnoliopsida</taxon>
        <taxon>eudicotyledons</taxon>
        <taxon>Gunneridae</taxon>
        <taxon>Pentapetalae</taxon>
        <taxon>asterids</taxon>
        <taxon>campanulids</taxon>
        <taxon>Asterales</taxon>
        <taxon>Asteraceae</taxon>
        <taxon>Asteroideae</taxon>
        <taxon>Anthemideae</taxon>
        <taxon>Anthemidinae</taxon>
        <taxon>Tanacetum</taxon>
    </lineage>
</organism>
<feature type="region of interest" description="Disordered" evidence="1">
    <location>
        <begin position="30"/>
        <end position="65"/>
    </location>
</feature>